<feature type="transmembrane region" description="Helical" evidence="1">
    <location>
        <begin position="20"/>
        <end position="45"/>
    </location>
</feature>
<keyword evidence="1" id="KW-0472">Membrane</keyword>
<dbReference type="EMBL" id="QDAG01000006">
    <property type="protein sequence ID" value="KAE8128060.1"/>
    <property type="molecule type" value="Genomic_DNA"/>
</dbReference>
<evidence type="ECO:0000256" key="1">
    <source>
        <dbReference type="SAM" id="Phobius"/>
    </source>
</evidence>
<dbReference type="OrthoDB" id="3716589at2"/>
<evidence type="ECO:0008006" key="4">
    <source>
        <dbReference type="Google" id="ProtNLM"/>
    </source>
</evidence>
<keyword evidence="1" id="KW-0812">Transmembrane</keyword>
<keyword evidence="1" id="KW-1133">Transmembrane helix</keyword>
<dbReference type="AlphaFoldDB" id="A0A5N6S3N8"/>
<reference evidence="2 3" key="1">
    <citation type="submission" date="2018-04" db="EMBL/GenBank/DDBJ databases">
        <authorList>
            <person name="Eckel V.P."/>
            <person name="Vogel R.F."/>
        </authorList>
    </citation>
    <scope>NUCLEOTIDE SEQUENCE [LARGE SCALE GENOMIC DNA]</scope>
    <source>
        <strain evidence="3">TMW 2.1764</strain>
    </source>
</reference>
<evidence type="ECO:0000313" key="3">
    <source>
        <dbReference type="Proteomes" id="UP000325415"/>
    </source>
</evidence>
<evidence type="ECO:0000313" key="2">
    <source>
        <dbReference type="EMBL" id="KAE8128060.1"/>
    </source>
</evidence>
<gene>
    <name evidence="2" type="ORF">DDE84_06625</name>
</gene>
<keyword evidence="3" id="KW-1185">Reference proteome</keyword>
<accession>A0A5N6S3N8</accession>
<dbReference type="RefSeq" id="WP_152580921.1">
    <property type="nucleotide sequence ID" value="NZ_JAKVIV010000006.1"/>
</dbReference>
<comment type="caution">
    <text evidence="2">The sequence shown here is derived from an EMBL/GenBank/DDBJ whole genome shotgun (WGS) entry which is preliminary data.</text>
</comment>
<sequence>MKFPSIVSESWRDIVSGTTRAITCAVILFAVALTACLFDLTSILAMQEQSRQWLASGAAIHIIAGDKQIDPADCNTLTQATGSSERTTAHPITATGALRQTGSITLSAMSSSPLDAWNATPGMADVLGISMTRQAATGVWISSQLAQTLHAREGDDLATAHGSMHIAGVFAWPDDSRDQRIAYAILIPTASSGPYDECWATITPDNPDAASLLNATAVATPGSAPATQTKQANAALGSNLDLAASYRQRATRTMLCATPITAMLIAIVSLRARRIEIADNLHMGLPRQDIWKTQAIETLAWSLPALLGAAAAIYLFTAIVSGRSNALTLTATQLPLLSAALATAQIGTLMAMASIQTKQLFAFFKNRQ</sequence>
<dbReference type="GeneID" id="78127355"/>
<proteinExistence type="predicted"/>
<name>A0A5N6S3N8_9BIFI</name>
<organism evidence="2 3">
    <name type="scientific">Bifidobacterium tibiigranuli</name>
    <dbReference type="NCBI Taxonomy" id="2172043"/>
    <lineage>
        <taxon>Bacteria</taxon>
        <taxon>Bacillati</taxon>
        <taxon>Actinomycetota</taxon>
        <taxon>Actinomycetes</taxon>
        <taxon>Bifidobacteriales</taxon>
        <taxon>Bifidobacteriaceae</taxon>
        <taxon>Bifidobacterium</taxon>
    </lineage>
</organism>
<feature type="transmembrane region" description="Helical" evidence="1">
    <location>
        <begin position="254"/>
        <end position="272"/>
    </location>
</feature>
<feature type="transmembrane region" description="Helical" evidence="1">
    <location>
        <begin position="334"/>
        <end position="355"/>
    </location>
</feature>
<protein>
    <recommendedName>
        <fullName evidence="4">ABC transporter permease</fullName>
    </recommendedName>
</protein>
<dbReference type="Proteomes" id="UP000325415">
    <property type="component" value="Unassembled WGS sequence"/>
</dbReference>
<feature type="transmembrane region" description="Helical" evidence="1">
    <location>
        <begin position="301"/>
        <end position="322"/>
    </location>
</feature>